<dbReference type="SUPFAM" id="SSF53474">
    <property type="entry name" value="alpha/beta-Hydrolases"/>
    <property type="match status" value="1"/>
</dbReference>
<accession>A0A9P9WYZ3</accession>
<dbReference type="PANTHER" id="PTHR43037">
    <property type="entry name" value="UNNAMED PRODUCT-RELATED"/>
    <property type="match status" value="1"/>
</dbReference>
<dbReference type="AlphaFoldDB" id="A0A9P9WYZ3"/>
<dbReference type="PANTHER" id="PTHR43037:SF1">
    <property type="entry name" value="BLL1128 PROTEIN"/>
    <property type="match status" value="1"/>
</dbReference>
<dbReference type="Proteomes" id="UP000829685">
    <property type="component" value="Unassembled WGS sequence"/>
</dbReference>
<protein>
    <submittedName>
        <fullName evidence="2">Uncharacterized protein</fullName>
    </submittedName>
</protein>
<sequence length="306" mass="32999">MSSIISTRDLPQSLLSAARLVGYTPHLASTYDARVSYALYIPPSHYTNDASLPVVVAVHGTTRQTTPLLSAFQEVADTCRCAILAPLFPAGLNGPNDWDNYRVLRPSKQDAWLGDTQADTALLNILDTDVPARWPGLDTGKVVLAGFSGGASMVQRFCLLYSERVIAASIAAPGSTTKLRTSQEWPEGTADMADIFDGRATGDLTSIAAWQLVVGSDDTALEGSLESIVAAAQGWQERKDDVDWEQLLRSRMVSRRELLETFADDLAKEGVKKPSVEIVPGGKHALKDVAPAMAQFLKDVIGDIAR</sequence>
<gene>
    <name evidence="2" type="ORF">JX265_000555</name>
</gene>
<dbReference type="Gene3D" id="3.40.50.1820">
    <property type="entry name" value="alpha/beta hydrolase"/>
    <property type="match status" value="1"/>
</dbReference>
<comment type="caution">
    <text evidence="2">The sequence shown here is derived from an EMBL/GenBank/DDBJ whole genome shotgun (WGS) entry which is preliminary data.</text>
</comment>
<organism evidence="2 3">
    <name type="scientific">Neoarthrinium moseri</name>
    <dbReference type="NCBI Taxonomy" id="1658444"/>
    <lineage>
        <taxon>Eukaryota</taxon>
        <taxon>Fungi</taxon>
        <taxon>Dikarya</taxon>
        <taxon>Ascomycota</taxon>
        <taxon>Pezizomycotina</taxon>
        <taxon>Sordariomycetes</taxon>
        <taxon>Xylariomycetidae</taxon>
        <taxon>Amphisphaeriales</taxon>
        <taxon>Apiosporaceae</taxon>
        <taxon>Neoarthrinium</taxon>
    </lineage>
</organism>
<reference evidence="2" key="1">
    <citation type="submission" date="2021-03" db="EMBL/GenBank/DDBJ databases">
        <title>Revisited historic fungal species revealed as producer of novel bioactive compounds through whole genome sequencing and comparative genomics.</title>
        <authorList>
            <person name="Vignolle G.A."/>
            <person name="Hochenegger N."/>
            <person name="Mach R.L."/>
            <person name="Mach-Aigner A.R."/>
            <person name="Javad Rahimi M."/>
            <person name="Salim K.A."/>
            <person name="Chan C.M."/>
            <person name="Lim L.B.L."/>
            <person name="Cai F."/>
            <person name="Druzhinina I.S."/>
            <person name="U'Ren J.M."/>
            <person name="Derntl C."/>
        </authorList>
    </citation>
    <scope>NUCLEOTIDE SEQUENCE</scope>
    <source>
        <strain evidence="2">TUCIM 5799</strain>
    </source>
</reference>
<evidence type="ECO:0000313" key="3">
    <source>
        <dbReference type="Proteomes" id="UP000829685"/>
    </source>
</evidence>
<name>A0A9P9WYZ3_9PEZI</name>
<dbReference type="EMBL" id="JAFIMR010000001">
    <property type="protein sequence ID" value="KAI1881729.1"/>
    <property type="molecule type" value="Genomic_DNA"/>
</dbReference>
<evidence type="ECO:0000313" key="2">
    <source>
        <dbReference type="EMBL" id="KAI1881729.1"/>
    </source>
</evidence>
<dbReference type="InterPro" id="IPR029058">
    <property type="entry name" value="AB_hydrolase_fold"/>
</dbReference>
<keyword evidence="3" id="KW-1185">Reference proteome</keyword>
<keyword evidence="1" id="KW-0732">Signal</keyword>
<dbReference type="InterPro" id="IPR050955">
    <property type="entry name" value="Plant_Biomass_Hydrol_Est"/>
</dbReference>
<proteinExistence type="predicted"/>
<evidence type="ECO:0000256" key="1">
    <source>
        <dbReference type="ARBA" id="ARBA00022729"/>
    </source>
</evidence>